<dbReference type="OrthoDB" id="7698480at2759"/>
<gene>
    <name evidence="2" type="ORF">G5I_00577</name>
</gene>
<dbReference type="Proteomes" id="UP000007755">
    <property type="component" value="Unassembled WGS sequence"/>
</dbReference>
<dbReference type="InParanoid" id="F4W585"/>
<dbReference type="EMBL" id="GL887634">
    <property type="protein sequence ID" value="EGI70637.1"/>
    <property type="molecule type" value="Genomic_DNA"/>
</dbReference>
<dbReference type="AlphaFoldDB" id="F4W585"/>
<feature type="region of interest" description="Disordered" evidence="1">
    <location>
        <begin position="1"/>
        <end position="27"/>
    </location>
</feature>
<protein>
    <submittedName>
        <fullName evidence="2">Uncharacterized protein</fullName>
    </submittedName>
</protein>
<evidence type="ECO:0000256" key="1">
    <source>
        <dbReference type="SAM" id="MobiDB-lite"/>
    </source>
</evidence>
<keyword evidence="3" id="KW-1185">Reference proteome</keyword>
<name>F4W585_ACREC</name>
<accession>F4W585</accession>
<proteinExistence type="predicted"/>
<organism evidence="3">
    <name type="scientific">Acromyrmex echinatior</name>
    <name type="common">Panamanian leafcutter ant</name>
    <name type="synonym">Acromyrmex octospinosus echinatior</name>
    <dbReference type="NCBI Taxonomy" id="103372"/>
    <lineage>
        <taxon>Eukaryota</taxon>
        <taxon>Metazoa</taxon>
        <taxon>Ecdysozoa</taxon>
        <taxon>Arthropoda</taxon>
        <taxon>Hexapoda</taxon>
        <taxon>Insecta</taxon>
        <taxon>Pterygota</taxon>
        <taxon>Neoptera</taxon>
        <taxon>Endopterygota</taxon>
        <taxon>Hymenoptera</taxon>
        <taxon>Apocrita</taxon>
        <taxon>Aculeata</taxon>
        <taxon>Formicoidea</taxon>
        <taxon>Formicidae</taxon>
        <taxon>Myrmicinae</taxon>
        <taxon>Acromyrmex</taxon>
    </lineage>
</organism>
<evidence type="ECO:0000313" key="3">
    <source>
        <dbReference type="Proteomes" id="UP000007755"/>
    </source>
</evidence>
<evidence type="ECO:0000313" key="2">
    <source>
        <dbReference type="EMBL" id="EGI70637.1"/>
    </source>
</evidence>
<sequence length="251" mass="29297">MEIDFKNIMDQESSDEEMLSDDNGCASDMSEYEMNRVEKFVSSPEILDINDGGMYHVRKHETDFFGRLDGRCELQSAFVHYVLVQHVPTLHTLKKNECEKSEDCDPRRRDKDARISPVQFLRDREIDTRDAKQGVIINDDNDDEKNYWFGRLGDETVHIDLRVKRELLEQCGQVATLVECFAWLQRCDECIEQLEELCRAKRSRLAIGYKQFARLARLAGAKLQLEQRFVHIDGEYASDEYASGNERSLVW</sequence>
<reference evidence="2" key="1">
    <citation type="submission" date="2011-02" db="EMBL/GenBank/DDBJ databases">
        <title>The genome of the leaf-cutting ant Acromyrmex echinatior suggests key adaptations to social evolution and fungus farming.</title>
        <authorList>
            <person name="Nygaard S."/>
            <person name="Zhang G."/>
        </authorList>
    </citation>
    <scope>NUCLEOTIDE SEQUENCE</scope>
</reference>